<evidence type="ECO:0000313" key="4">
    <source>
        <dbReference type="Proteomes" id="UP000288805"/>
    </source>
</evidence>
<feature type="transmembrane region" description="Helical" evidence="1">
    <location>
        <begin position="31"/>
        <end position="51"/>
    </location>
</feature>
<name>A0A438DXN8_VITVI</name>
<proteinExistence type="predicted"/>
<protein>
    <submittedName>
        <fullName evidence="2">Uncharacterized protein</fullName>
    </submittedName>
</protein>
<organism evidence="2 4">
    <name type="scientific">Vitis vinifera</name>
    <name type="common">Grape</name>
    <dbReference type="NCBI Taxonomy" id="29760"/>
    <lineage>
        <taxon>Eukaryota</taxon>
        <taxon>Viridiplantae</taxon>
        <taxon>Streptophyta</taxon>
        <taxon>Embryophyta</taxon>
        <taxon>Tracheophyta</taxon>
        <taxon>Spermatophyta</taxon>
        <taxon>Magnoliopsida</taxon>
        <taxon>eudicotyledons</taxon>
        <taxon>Gunneridae</taxon>
        <taxon>Pentapetalae</taxon>
        <taxon>rosids</taxon>
        <taxon>Vitales</taxon>
        <taxon>Vitaceae</taxon>
        <taxon>Viteae</taxon>
        <taxon>Vitis</taxon>
    </lineage>
</organism>
<sequence length="68" mass="7580">MQRALRQAIFASMPKKLATTGSAKLVPFESFFHACEVLICLVSFLIFSIFFDLNISRSDGNISASVHR</sequence>
<accession>A0A438DXN8</accession>
<comment type="caution">
    <text evidence="2">The sequence shown here is derived from an EMBL/GenBank/DDBJ whole genome shotgun (WGS) entry which is preliminary data.</text>
</comment>
<evidence type="ECO:0000313" key="2">
    <source>
        <dbReference type="EMBL" id="RVW40192.1"/>
    </source>
</evidence>
<keyword evidence="1" id="KW-1133">Transmembrane helix</keyword>
<dbReference type="EMBL" id="QGNW01000086">
    <property type="protein sequence ID" value="RVW99668.1"/>
    <property type="molecule type" value="Genomic_DNA"/>
</dbReference>
<dbReference type="Proteomes" id="UP000288805">
    <property type="component" value="Unassembled WGS sequence"/>
</dbReference>
<gene>
    <name evidence="3" type="ORF">CK203_021548</name>
    <name evidence="2" type="ORF">CK203_078400</name>
</gene>
<keyword evidence="1" id="KW-0472">Membrane</keyword>
<evidence type="ECO:0000313" key="3">
    <source>
        <dbReference type="EMBL" id="RVW99668.1"/>
    </source>
</evidence>
<evidence type="ECO:0000256" key="1">
    <source>
        <dbReference type="SAM" id="Phobius"/>
    </source>
</evidence>
<dbReference type="EMBL" id="QGNW01001463">
    <property type="protein sequence ID" value="RVW40192.1"/>
    <property type="molecule type" value="Genomic_DNA"/>
</dbReference>
<reference evidence="2 4" key="1">
    <citation type="journal article" date="2018" name="PLoS Genet.">
        <title>Population sequencing reveals clonal diversity and ancestral inbreeding in the grapevine cultivar Chardonnay.</title>
        <authorList>
            <person name="Roach M.J."/>
            <person name="Johnson D.L."/>
            <person name="Bohlmann J."/>
            <person name="van Vuuren H.J."/>
            <person name="Jones S.J."/>
            <person name="Pretorius I.S."/>
            <person name="Schmidt S.A."/>
            <person name="Borneman A.R."/>
        </authorList>
    </citation>
    <scope>NUCLEOTIDE SEQUENCE [LARGE SCALE GENOMIC DNA]</scope>
    <source>
        <strain evidence="4">cv. Chardonnay</strain>
        <strain evidence="2">I10V1</strain>
        <tissue evidence="2">Leaf</tissue>
    </source>
</reference>
<keyword evidence="1" id="KW-0812">Transmembrane</keyword>
<dbReference type="AlphaFoldDB" id="A0A438DXN8"/>